<accession>A0A1S8X6J5</accession>
<reference evidence="1 2" key="1">
    <citation type="submission" date="2015-03" db="EMBL/GenBank/DDBJ databases">
        <title>Draft genome of the nematode, Opisthorchis viverrini.</title>
        <authorList>
            <person name="Mitreva M."/>
        </authorList>
    </citation>
    <scope>NUCLEOTIDE SEQUENCE [LARGE SCALE GENOMIC DNA]</scope>
    <source>
        <strain evidence="1">Khon Kaen</strain>
    </source>
</reference>
<evidence type="ECO:0000313" key="1">
    <source>
        <dbReference type="EMBL" id="OON22287.1"/>
    </source>
</evidence>
<dbReference type="Proteomes" id="UP000243686">
    <property type="component" value="Unassembled WGS sequence"/>
</dbReference>
<dbReference type="EMBL" id="KV891823">
    <property type="protein sequence ID" value="OON22287.1"/>
    <property type="molecule type" value="Genomic_DNA"/>
</dbReference>
<gene>
    <name evidence="1" type="ORF">X801_01812</name>
</gene>
<organism evidence="1 2">
    <name type="scientific">Opisthorchis viverrini</name>
    <name type="common">Southeast Asian liver fluke</name>
    <dbReference type="NCBI Taxonomy" id="6198"/>
    <lineage>
        <taxon>Eukaryota</taxon>
        <taxon>Metazoa</taxon>
        <taxon>Spiralia</taxon>
        <taxon>Lophotrochozoa</taxon>
        <taxon>Platyhelminthes</taxon>
        <taxon>Trematoda</taxon>
        <taxon>Digenea</taxon>
        <taxon>Opisthorchiida</taxon>
        <taxon>Opisthorchiata</taxon>
        <taxon>Opisthorchiidae</taxon>
        <taxon>Opisthorchis</taxon>
    </lineage>
</organism>
<proteinExistence type="predicted"/>
<protein>
    <submittedName>
        <fullName evidence="1">Uncharacterized protein</fullName>
    </submittedName>
</protein>
<sequence length="82" mass="9972">AKSLQRIRENELKNLQEAQRLYFTEKRSKDQCQKAYKDWLQKKARERQKHGKECQKRPHFVRTIRHRVNSERILSKVVPAAK</sequence>
<dbReference type="AlphaFoldDB" id="A0A1S8X6J5"/>
<keyword evidence="2" id="KW-1185">Reference proteome</keyword>
<feature type="non-terminal residue" evidence="1">
    <location>
        <position position="82"/>
    </location>
</feature>
<feature type="non-terminal residue" evidence="1">
    <location>
        <position position="1"/>
    </location>
</feature>
<evidence type="ECO:0000313" key="2">
    <source>
        <dbReference type="Proteomes" id="UP000243686"/>
    </source>
</evidence>
<name>A0A1S8X6J5_OPIVI</name>